<dbReference type="STRING" id="610380.E2BCG1"/>
<keyword evidence="3" id="KW-1185">Reference proteome</keyword>
<dbReference type="AlphaFoldDB" id="E2BCG1"/>
<proteinExistence type="predicted"/>
<dbReference type="GO" id="GO:0003677">
    <property type="term" value="F:DNA binding"/>
    <property type="evidence" value="ECO:0007669"/>
    <property type="project" value="InterPro"/>
</dbReference>
<feature type="domain" description="Transposase Tc1-like" evidence="1">
    <location>
        <begin position="35"/>
        <end position="106"/>
    </location>
</feature>
<dbReference type="Gene3D" id="3.30.420.10">
    <property type="entry name" value="Ribonuclease H-like superfamily/Ribonuclease H"/>
    <property type="match status" value="1"/>
</dbReference>
<organism evidence="3">
    <name type="scientific">Harpegnathos saltator</name>
    <name type="common">Jerdon's jumping ant</name>
    <dbReference type="NCBI Taxonomy" id="610380"/>
    <lineage>
        <taxon>Eukaryota</taxon>
        <taxon>Metazoa</taxon>
        <taxon>Ecdysozoa</taxon>
        <taxon>Arthropoda</taxon>
        <taxon>Hexapoda</taxon>
        <taxon>Insecta</taxon>
        <taxon>Pterygota</taxon>
        <taxon>Neoptera</taxon>
        <taxon>Endopterygota</taxon>
        <taxon>Hymenoptera</taxon>
        <taxon>Apocrita</taxon>
        <taxon>Aculeata</taxon>
        <taxon>Formicoidea</taxon>
        <taxon>Formicidae</taxon>
        <taxon>Ponerinae</taxon>
        <taxon>Ponerini</taxon>
        <taxon>Harpegnathos</taxon>
    </lineage>
</organism>
<accession>E2BCG1</accession>
<dbReference type="InterPro" id="IPR002492">
    <property type="entry name" value="Transposase_Tc1-like"/>
</dbReference>
<dbReference type="InterPro" id="IPR036397">
    <property type="entry name" value="RNaseH_sf"/>
</dbReference>
<dbReference type="GO" id="GO:0015074">
    <property type="term" value="P:DNA integration"/>
    <property type="evidence" value="ECO:0007669"/>
    <property type="project" value="InterPro"/>
</dbReference>
<sequence>SRAAVSTVMKAHTKHGKTTSVKRRSGCNTTLIDRDRRILKRIMAKQYKTTAAKVAEFNSHLNNPVSTKTVRRELHKSNIYGKATISKPFITDANAKLRKKWCHDHKTWTIDDWKNIVWSDESSFTLFPTNGR</sequence>
<dbReference type="EMBL" id="GL447272">
    <property type="protein sequence ID" value="EFN86619.1"/>
    <property type="molecule type" value="Genomic_DNA"/>
</dbReference>
<gene>
    <name evidence="2" type="ORF">EAI_11106</name>
</gene>
<reference evidence="2 3" key="1">
    <citation type="journal article" date="2010" name="Science">
        <title>Genomic comparison of the ants Camponotus floridanus and Harpegnathos saltator.</title>
        <authorList>
            <person name="Bonasio R."/>
            <person name="Zhang G."/>
            <person name="Ye C."/>
            <person name="Mutti N.S."/>
            <person name="Fang X."/>
            <person name="Qin N."/>
            <person name="Donahue G."/>
            <person name="Yang P."/>
            <person name="Li Q."/>
            <person name="Li C."/>
            <person name="Zhang P."/>
            <person name="Huang Z."/>
            <person name="Berger S.L."/>
            <person name="Reinberg D."/>
            <person name="Wang J."/>
            <person name="Liebig J."/>
        </authorList>
    </citation>
    <scope>NUCLEOTIDE SEQUENCE [LARGE SCALE GENOMIC DNA]</scope>
    <source>
        <strain evidence="2 3">R22 G/1</strain>
    </source>
</reference>
<evidence type="ECO:0000313" key="3">
    <source>
        <dbReference type="Proteomes" id="UP000008237"/>
    </source>
</evidence>
<dbReference type="GO" id="GO:0006313">
    <property type="term" value="P:DNA transposition"/>
    <property type="evidence" value="ECO:0007669"/>
    <property type="project" value="InterPro"/>
</dbReference>
<dbReference type="Pfam" id="PF01498">
    <property type="entry name" value="HTH_Tnp_Tc3_2"/>
    <property type="match status" value="1"/>
</dbReference>
<name>E2BCG1_HARSA</name>
<evidence type="ECO:0000259" key="1">
    <source>
        <dbReference type="Pfam" id="PF01498"/>
    </source>
</evidence>
<feature type="non-terminal residue" evidence="2">
    <location>
        <position position="1"/>
    </location>
</feature>
<dbReference type="OrthoDB" id="7555448at2759"/>
<feature type="non-terminal residue" evidence="2">
    <location>
        <position position="132"/>
    </location>
</feature>
<dbReference type="OMA" id="RIMAKQY"/>
<dbReference type="InParanoid" id="E2BCG1"/>
<dbReference type="Proteomes" id="UP000008237">
    <property type="component" value="Unassembled WGS sequence"/>
</dbReference>
<protein>
    <submittedName>
        <fullName evidence="2">Transposable element Tc1 transposase</fullName>
    </submittedName>
</protein>
<evidence type="ECO:0000313" key="2">
    <source>
        <dbReference type="EMBL" id="EFN86619.1"/>
    </source>
</evidence>